<proteinExistence type="predicted"/>
<dbReference type="AlphaFoldDB" id="A0A016WQ91"/>
<evidence type="ECO:0000313" key="1">
    <source>
        <dbReference type="EMBL" id="EYC41766.1"/>
    </source>
</evidence>
<dbReference type="EMBL" id="JARK01000157">
    <property type="protein sequence ID" value="EYC41766.1"/>
    <property type="molecule type" value="Genomic_DNA"/>
</dbReference>
<gene>
    <name evidence="1" type="primary">Acey_s0557.g3388</name>
    <name evidence="1" type="ORF">Y032_0557g3388</name>
</gene>
<evidence type="ECO:0000313" key="2">
    <source>
        <dbReference type="Proteomes" id="UP000024635"/>
    </source>
</evidence>
<sequence>MCNFSSEIGKDHSLQGPYMFSQCQLSSTIEGTRTNLARFIHSAIRAADLCHPADLCIFLSSTVTNQKLQMSQPEGYLVRLATDDGSSPTPKYCAKHIFVSSLTSPRGRDVT</sequence>
<name>A0A016WQ91_9BILA</name>
<organism evidence="1 2">
    <name type="scientific">Ancylostoma ceylanicum</name>
    <dbReference type="NCBI Taxonomy" id="53326"/>
    <lineage>
        <taxon>Eukaryota</taxon>
        <taxon>Metazoa</taxon>
        <taxon>Ecdysozoa</taxon>
        <taxon>Nematoda</taxon>
        <taxon>Chromadorea</taxon>
        <taxon>Rhabditida</taxon>
        <taxon>Rhabditina</taxon>
        <taxon>Rhabditomorpha</taxon>
        <taxon>Strongyloidea</taxon>
        <taxon>Ancylostomatidae</taxon>
        <taxon>Ancylostomatinae</taxon>
        <taxon>Ancylostoma</taxon>
    </lineage>
</organism>
<dbReference type="Proteomes" id="UP000024635">
    <property type="component" value="Unassembled WGS sequence"/>
</dbReference>
<comment type="caution">
    <text evidence="1">The sequence shown here is derived from an EMBL/GenBank/DDBJ whole genome shotgun (WGS) entry which is preliminary data.</text>
</comment>
<protein>
    <submittedName>
        <fullName evidence="1">Uncharacterized protein</fullName>
    </submittedName>
</protein>
<keyword evidence="2" id="KW-1185">Reference proteome</keyword>
<accession>A0A016WQ91</accession>
<reference evidence="2" key="1">
    <citation type="journal article" date="2015" name="Nat. Genet.">
        <title>The genome and transcriptome of the zoonotic hookworm Ancylostoma ceylanicum identify infection-specific gene families.</title>
        <authorList>
            <person name="Schwarz E.M."/>
            <person name="Hu Y."/>
            <person name="Antoshechkin I."/>
            <person name="Miller M.M."/>
            <person name="Sternberg P.W."/>
            <person name="Aroian R.V."/>
        </authorList>
    </citation>
    <scope>NUCLEOTIDE SEQUENCE</scope>
    <source>
        <strain evidence="2">HY135</strain>
    </source>
</reference>